<accession>A0AAV1ZTP6</accession>
<dbReference type="InterPro" id="IPR036397">
    <property type="entry name" value="RNaseH_sf"/>
</dbReference>
<gene>
    <name evidence="1" type="ORF">LARSCL_LOCUS7956</name>
</gene>
<dbReference type="AlphaFoldDB" id="A0AAV1ZTP6"/>
<sequence>MVVRNSRWLRLRKLNSFQEYVASQFIRWHFIPPYSPHFGGIWEAAVKQTKNHLLRACRSAVLNFEELSTLLCQVEACLNSRPLVPVSSDPTDVRALTPGHFLIGCPMLDSEFDS</sequence>
<dbReference type="InterPro" id="IPR012337">
    <property type="entry name" value="RNaseH-like_sf"/>
</dbReference>
<proteinExistence type="predicted"/>
<evidence type="ECO:0008006" key="3">
    <source>
        <dbReference type="Google" id="ProtNLM"/>
    </source>
</evidence>
<name>A0AAV1ZTP6_9ARAC</name>
<dbReference type="EMBL" id="CAXIEN010000083">
    <property type="protein sequence ID" value="CAL1275218.1"/>
    <property type="molecule type" value="Genomic_DNA"/>
</dbReference>
<dbReference type="SUPFAM" id="SSF53098">
    <property type="entry name" value="Ribonuclease H-like"/>
    <property type="match status" value="1"/>
</dbReference>
<dbReference type="PANTHER" id="PTHR47331">
    <property type="entry name" value="PHD-TYPE DOMAIN-CONTAINING PROTEIN"/>
    <property type="match status" value="1"/>
</dbReference>
<protein>
    <recommendedName>
        <fullName evidence="3">Integrase catalytic domain-containing protein</fullName>
    </recommendedName>
</protein>
<comment type="caution">
    <text evidence="1">The sequence shown here is derived from an EMBL/GenBank/DDBJ whole genome shotgun (WGS) entry which is preliminary data.</text>
</comment>
<dbReference type="GO" id="GO:0003676">
    <property type="term" value="F:nucleic acid binding"/>
    <property type="evidence" value="ECO:0007669"/>
    <property type="project" value="InterPro"/>
</dbReference>
<keyword evidence="2" id="KW-1185">Reference proteome</keyword>
<dbReference type="PANTHER" id="PTHR47331:SF1">
    <property type="entry name" value="GAG-LIKE PROTEIN"/>
    <property type="match status" value="1"/>
</dbReference>
<evidence type="ECO:0000313" key="1">
    <source>
        <dbReference type="EMBL" id="CAL1275218.1"/>
    </source>
</evidence>
<reference evidence="1 2" key="1">
    <citation type="submission" date="2024-04" db="EMBL/GenBank/DDBJ databases">
        <authorList>
            <person name="Rising A."/>
            <person name="Reimegard J."/>
            <person name="Sonavane S."/>
            <person name="Akerstrom W."/>
            <person name="Nylinder S."/>
            <person name="Hedman E."/>
            <person name="Kallberg Y."/>
        </authorList>
    </citation>
    <scope>NUCLEOTIDE SEQUENCE [LARGE SCALE GENOMIC DNA]</scope>
</reference>
<dbReference type="Gene3D" id="3.30.420.10">
    <property type="entry name" value="Ribonuclease H-like superfamily/Ribonuclease H"/>
    <property type="match status" value="1"/>
</dbReference>
<dbReference type="Proteomes" id="UP001497382">
    <property type="component" value="Unassembled WGS sequence"/>
</dbReference>
<evidence type="ECO:0000313" key="2">
    <source>
        <dbReference type="Proteomes" id="UP001497382"/>
    </source>
</evidence>
<organism evidence="1 2">
    <name type="scientific">Larinioides sclopetarius</name>
    <dbReference type="NCBI Taxonomy" id="280406"/>
    <lineage>
        <taxon>Eukaryota</taxon>
        <taxon>Metazoa</taxon>
        <taxon>Ecdysozoa</taxon>
        <taxon>Arthropoda</taxon>
        <taxon>Chelicerata</taxon>
        <taxon>Arachnida</taxon>
        <taxon>Araneae</taxon>
        <taxon>Araneomorphae</taxon>
        <taxon>Entelegynae</taxon>
        <taxon>Araneoidea</taxon>
        <taxon>Araneidae</taxon>
        <taxon>Larinioides</taxon>
    </lineage>
</organism>